<evidence type="ECO:0000313" key="2">
    <source>
        <dbReference type="Proteomes" id="UP000198281"/>
    </source>
</evidence>
<name>A0A239JLA2_9SPHN</name>
<gene>
    <name evidence="1" type="ORF">SAMN06295912_13516</name>
</gene>
<dbReference type="Proteomes" id="UP000198281">
    <property type="component" value="Unassembled WGS sequence"/>
</dbReference>
<organism evidence="1 2">
    <name type="scientific">Edaphosphingomonas laterariae</name>
    <dbReference type="NCBI Taxonomy" id="861865"/>
    <lineage>
        <taxon>Bacteria</taxon>
        <taxon>Pseudomonadati</taxon>
        <taxon>Pseudomonadota</taxon>
        <taxon>Alphaproteobacteria</taxon>
        <taxon>Sphingomonadales</taxon>
        <taxon>Rhizorhabdaceae</taxon>
        <taxon>Edaphosphingomonas</taxon>
    </lineage>
</organism>
<evidence type="ECO:0000313" key="1">
    <source>
        <dbReference type="EMBL" id="SNT05544.1"/>
    </source>
</evidence>
<keyword evidence="2" id="KW-1185">Reference proteome</keyword>
<sequence length="60" mass="6324">MIVSPIPSHIIPSPRGAFAFHPVDDTGRVARCGAARARGDDAFFPPVHGADTAPTRSVTR</sequence>
<dbReference type="AlphaFoldDB" id="A0A239JLA2"/>
<proteinExistence type="predicted"/>
<accession>A0A239JLA2</accession>
<dbReference type="EMBL" id="FZOS01000035">
    <property type="protein sequence ID" value="SNT05544.1"/>
    <property type="molecule type" value="Genomic_DNA"/>
</dbReference>
<protein>
    <submittedName>
        <fullName evidence="1">Uncharacterized protein</fullName>
    </submittedName>
</protein>
<reference evidence="2" key="1">
    <citation type="submission" date="2017-06" db="EMBL/GenBank/DDBJ databases">
        <authorList>
            <person name="Varghese N."/>
            <person name="Submissions S."/>
        </authorList>
    </citation>
    <scope>NUCLEOTIDE SEQUENCE [LARGE SCALE GENOMIC DNA]</scope>
    <source>
        <strain evidence="2">LNB2</strain>
    </source>
</reference>